<reference evidence="7" key="1">
    <citation type="submission" date="2021-01" db="EMBL/GenBank/DDBJ databases">
        <title>Whole genome shotgun sequence of Rhizocola hellebori NBRC 109834.</title>
        <authorList>
            <person name="Komaki H."/>
            <person name="Tamura T."/>
        </authorList>
    </citation>
    <scope>NUCLEOTIDE SEQUENCE</scope>
    <source>
        <strain evidence="7">NBRC 109834</strain>
    </source>
</reference>
<evidence type="ECO:0000256" key="6">
    <source>
        <dbReference type="SAM" id="Phobius"/>
    </source>
</evidence>
<comment type="subcellular location">
    <subcellularLocation>
        <location evidence="1">Secreted</location>
    </subcellularLocation>
</comment>
<evidence type="ECO:0000313" key="7">
    <source>
        <dbReference type="EMBL" id="GIH02581.1"/>
    </source>
</evidence>
<evidence type="ECO:0000256" key="2">
    <source>
        <dbReference type="ARBA" id="ARBA00022525"/>
    </source>
</evidence>
<keyword evidence="6" id="KW-0472">Membrane</keyword>
<dbReference type="InterPro" id="IPR050708">
    <property type="entry name" value="T6SS_VgrG/RHS"/>
</dbReference>
<dbReference type="Pfam" id="PF13517">
    <property type="entry name" value="FG-GAP_3"/>
    <property type="match status" value="1"/>
</dbReference>
<keyword evidence="8" id="KW-1185">Reference proteome</keyword>
<dbReference type="NCBIfam" id="TIGR01643">
    <property type="entry name" value="YD_repeat_2x"/>
    <property type="match status" value="1"/>
</dbReference>
<dbReference type="InterPro" id="IPR003284">
    <property type="entry name" value="Sal_SpvB"/>
</dbReference>
<keyword evidence="6" id="KW-0812">Transmembrane</keyword>
<keyword evidence="3" id="KW-0732">Signal</keyword>
<dbReference type="Gene3D" id="2.130.10.130">
    <property type="entry name" value="Integrin alpha, N-terminal"/>
    <property type="match status" value="1"/>
</dbReference>
<sequence>MSRMPYRVLNPALSLVLLAGLLVVVARPAVSPGQLRPASLPGAIGEKSVDAMGAYRREIPLRVPSFFGIEPALRLSYSTQSGNGLAGVGWTLSGFAEITRSSPNLGAPTFTSADVFHLDGAELVACTPAMTDPSCRFPAAPGQVAYAARSADYRRIAFEPTQVRWLVWERGGAQHVFTEEAHSGTATPSVWALTSTTDPEGHQVTYTRKQNLTGPDTASYPFSITYGGVTVTLYHQARPDPVTRGDGRALVSMQRRLRTVSVAAHGAPVRMYRLSYDVNDTTGESFLSRFEEFGSNVRLGKDGELANPRDALPLPATTFAAQTTPKEEWSSSNLPGLGGLPTAGGPRPPVVNGMAFTVSKPYLLNAPPNLGDVDGNGRTDWVQATPDLTYNSSGDPMHTTLLITAVLAGKTAPIYTQTILAFPFAGIMNRTYLSDVDGDGRADLVFMLLGGLIAGTDPNMDFRSLSMVAARSLGDGSFTWLSMAAGTTGFMSRNKSSYRRAQCAPGDIDGDRRGDVLCSYTDDSDEHHLGTARANGDGTWTFTDTPMDFPAGDGTRDMVVGDTNGDRFADAMFLDYPACPPTGPCEVDYILTTGLSDGVGGYNMVRQNTDWRWGNPNFFAADINGDRRADYVLFASVDEQSTDPGAIQTALSNATGEYTLASQEVPVALRNIQHSVSVGDFDGDLRADLMVVSQQPGGIAGCGGIPITHLNLHRVRSLGDGTFDLPSTWLECSKSVELNVPWTDMRYTPIEPEAADLDGDGADDFLIAESPRGTDVTTLHEDLSANPDADTHAWQTGEFNGDGLADWVFVRSTTTGPLVAAMLSNPAGGFTGRGHSPPLGTSQLTAQAGWRIADIDADGLDDLLYLRFADQNKGIEVSSWITQGNGTWVFRQEYTHQSLTGLHRNVDAWRVADLNGDRRSDLVYVDRDGNTGGLKIWTSLSNGDGTWTEGTASPTGSWPGPDGTSWRVADLNGDGRHDLVHIGIASGSVQTQSLLSSGNGQFAVGTPATISGPDLAGLPVGDLGGWSVAEANGDGLADLVHLSQTTNTVGQPAQVRVLNLLGHGDGGFTSRRDEPTGTFIGDLGQWRGAISSVDGRTDMVHVRNDNGRLTVTALRPSANGRWNLTTPLTLPGSIGTIAGAFATADADGDGETDLVRFDLTQPGMRALTIKAGVARAVITKTGLNTGGSEEIDYAVPHSTGGGATCALPAGVAPLAVSTLRQSAGPNLGSGQANFYYTCPRWSPRRRALLGWEYVTSFDGPSQHHPGFGTMRRYDLTEACPARLALEQAQDGQGNYLRKEITAYKHTGNSAPYNCLVDNINRVTAGTSSSLNSTIGFIYDAYGNVTSVLENGGGVTARTTNISYAPLHSLWVVDRPWQVTVREGQPGGGGAMLRSIFHCYDGFNGTDQANCPSTMTLGRLTAIKLVNANGWYDTTTYAYNGQGNISAVTDADNRTTTISYDPMVDRFPRSVCDALNHCTTFEWYHGIEQIAATIDANTARTDYGYDVYGRLRSVSSPAGTRTMTRLNEGDPEKQRLRTVEADGTTDGLWSESYFDGLGRLYERRAEGPTAADPRVQSIGYDDASPYPARRGHWHFASVGAVFEGLAYDAAGRLASQTHPDGAVVGWSYSASLNDTTTKFTDEENLSTQRAFDGYDRVRTAQADPGGPAAGTIHFSANAVDELRTITDPLGNTVVEQIDPRGDIVGRSDPDRGDFTAIFDRTGHLKQRFPQSGGYLQNWYDTVGRKTMAQLPSYRTINWLYDEANHGASAGRLTAITDTNGMGCPFRNGVAGGWVVDERSYNLAGRVTSRTLCVEGESKTFGFDYDAMGRQRSITYPDGETVIYRYNDAGQLLQVDGYVDEILYDAAGRITKITYQGGTYETFAYHPLREWLELHRVVAGGALVTSTEYQYHRNGQLRRRIVTGTNAGTSTYVYDSAGRLKDVTGVGPGHYEYDAAGDMTTGPDGVYSYTHPDPAKNRCGGTGGNTCPHAVKKVGASTELTYNLRGEVTQISRTAGGVTTRRDIGWNPDGEPTTFSLNGSLVSTVQYGLDGERTSVASGQQKTRYFGGYLEVTRPTPGAPPQETKSYYAGAVALAQKEIGGDVTYNHHDTLGSTTLVTSAGGTVVAGYTYDGYGRLAASTGFGGDQRYAGHKPVELGLIHMGARLYDPQLGRFLSPDPKRQDPRQARPADPFSYADNDPVNLVDPDGHQATRNWTYGAHGSGVLPGAQPSQADLDTLNTWINRSDPAMALPTPRGNAGVSRNGGACSMCHGNGDYYIPRDLTTGEKIALGIVAAIAVIVIVVALAPEIAAAGAAVGAVVTAIDAIILRASIWIFVQATSLIGLVMAMIREGVSSGGGIGNEVEQVVEEVSRMRLDYHIFENGEYLEGGTIYSCAGGDWGHCETQFAEKYMGLLGPEHDVFMQGEFNMCGHGQCRVTLSDMAIMDGPNMFYIGYSFQNMPQGMGQQFVSGVGFVYAPRR</sequence>
<protein>
    <recommendedName>
        <fullName evidence="9">Insecticide toxin TcdB middle/N-terminal domain-containing protein</fullName>
    </recommendedName>
</protein>
<feature type="compositionally biased region" description="Basic and acidic residues" evidence="5">
    <location>
        <begin position="2175"/>
        <end position="2185"/>
    </location>
</feature>
<dbReference type="NCBIfam" id="TIGR03696">
    <property type="entry name" value="Rhs_assc_core"/>
    <property type="match status" value="1"/>
</dbReference>
<dbReference type="Gene3D" id="2.180.10.10">
    <property type="entry name" value="RHS repeat-associated core"/>
    <property type="match status" value="2"/>
</dbReference>
<evidence type="ECO:0000256" key="3">
    <source>
        <dbReference type="ARBA" id="ARBA00022729"/>
    </source>
</evidence>
<organism evidence="7 8">
    <name type="scientific">Rhizocola hellebori</name>
    <dbReference type="NCBI Taxonomy" id="1392758"/>
    <lineage>
        <taxon>Bacteria</taxon>
        <taxon>Bacillati</taxon>
        <taxon>Actinomycetota</taxon>
        <taxon>Actinomycetes</taxon>
        <taxon>Micromonosporales</taxon>
        <taxon>Micromonosporaceae</taxon>
        <taxon>Rhizocola</taxon>
    </lineage>
</organism>
<evidence type="ECO:0008006" key="9">
    <source>
        <dbReference type="Google" id="ProtNLM"/>
    </source>
</evidence>
<dbReference type="Pfam" id="PF05593">
    <property type="entry name" value="RHS_repeat"/>
    <property type="match status" value="2"/>
</dbReference>
<dbReference type="SUPFAM" id="SSF69318">
    <property type="entry name" value="Integrin alpha N-terminal domain"/>
    <property type="match status" value="3"/>
</dbReference>
<dbReference type="Pfam" id="PF03534">
    <property type="entry name" value="SpvB"/>
    <property type="match status" value="1"/>
</dbReference>
<gene>
    <name evidence="7" type="ORF">Rhe02_06480</name>
</gene>
<evidence type="ECO:0000256" key="5">
    <source>
        <dbReference type="SAM" id="MobiDB-lite"/>
    </source>
</evidence>
<name>A0A8J3Q2R0_9ACTN</name>
<dbReference type="PANTHER" id="PTHR32305">
    <property type="match status" value="1"/>
</dbReference>
<dbReference type="InterPro" id="IPR028994">
    <property type="entry name" value="Integrin_alpha_N"/>
</dbReference>
<dbReference type="PANTHER" id="PTHR32305:SF15">
    <property type="entry name" value="PROTEIN RHSA-RELATED"/>
    <property type="match status" value="1"/>
</dbReference>
<dbReference type="InterPro" id="IPR006530">
    <property type="entry name" value="YD"/>
</dbReference>
<keyword evidence="6" id="KW-1133">Transmembrane helix</keyword>
<feature type="region of interest" description="Disordered" evidence="5">
    <location>
        <begin position="2168"/>
        <end position="2197"/>
    </location>
</feature>
<evidence type="ECO:0000256" key="4">
    <source>
        <dbReference type="ARBA" id="ARBA00023026"/>
    </source>
</evidence>
<comment type="caution">
    <text evidence="7">The sequence shown here is derived from an EMBL/GenBank/DDBJ whole genome shotgun (WGS) entry which is preliminary data.</text>
</comment>
<feature type="transmembrane region" description="Helical" evidence="6">
    <location>
        <begin position="2285"/>
        <end position="2303"/>
    </location>
</feature>
<keyword evidence="4" id="KW-0843">Virulence</keyword>
<accession>A0A8J3Q2R0</accession>
<dbReference type="Proteomes" id="UP000612899">
    <property type="component" value="Unassembled WGS sequence"/>
</dbReference>
<proteinExistence type="predicted"/>
<dbReference type="RefSeq" id="WP_203906528.1">
    <property type="nucleotide sequence ID" value="NZ_BONY01000003.1"/>
</dbReference>
<evidence type="ECO:0000256" key="1">
    <source>
        <dbReference type="ARBA" id="ARBA00004613"/>
    </source>
</evidence>
<evidence type="ECO:0000313" key="8">
    <source>
        <dbReference type="Proteomes" id="UP000612899"/>
    </source>
</evidence>
<dbReference type="InterPro" id="IPR031325">
    <property type="entry name" value="RHS_repeat"/>
</dbReference>
<dbReference type="EMBL" id="BONY01000003">
    <property type="protein sequence ID" value="GIH02581.1"/>
    <property type="molecule type" value="Genomic_DNA"/>
</dbReference>
<dbReference type="GO" id="GO:0005737">
    <property type="term" value="C:cytoplasm"/>
    <property type="evidence" value="ECO:0007669"/>
    <property type="project" value="InterPro"/>
</dbReference>
<keyword evidence="2" id="KW-0964">Secreted</keyword>
<dbReference type="GO" id="GO:0005576">
    <property type="term" value="C:extracellular region"/>
    <property type="evidence" value="ECO:0007669"/>
    <property type="project" value="UniProtKB-SubCell"/>
</dbReference>
<dbReference type="InterPro" id="IPR013517">
    <property type="entry name" value="FG-GAP"/>
</dbReference>
<dbReference type="InterPro" id="IPR022385">
    <property type="entry name" value="Rhs_assc_core"/>
</dbReference>